<dbReference type="EMBL" id="KZ505826">
    <property type="protein sequence ID" value="PKU44455.1"/>
    <property type="molecule type" value="Genomic_DNA"/>
</dbReference>
<evidence type="ECO:0000313" key="1">
    <source>
        <dbReference type="EMBL" id="PKU44455.1"/>
    </source>
</evidence>
<dbReference type="AlphaFoldDB" id="A0A2I0UEI9"/>
<proteinExistence type="predicted"/>
<organism evidence="1 2">
    <name type="scientific">Limosa lapponica baueri</name>
    <dbReference type="NCBI Taxonomy" id="1758121"/>
    <lineage>
        <taxon>Eukaryota</taxon>
        <taxon>Metazoa</taxon>
        <taxon>Chordata</taxon>
        <taxon>Craniata</taxon>
        <taxon>Vertebrata</taxon>
        <taxon>Euteleostomi</taxon>
        <taxon>Archelosauria</taxon>
        <taxon>Archosauria</taxon>
        <taxon>Dinosauria</taxon>
        <taxon>Saurischia</taxon>
        <taxon>Theropoda</taxon>
        <taxon>Coelurosauria</taxon>
        <taxon>Aves</taxon>
        <taxon>Neognathae</taxon>
        <taxon>Neoaves</taxon>
        <taxon>Charadriiformes</taxon>
        <taxon>Scolopacidae</taxon>
        <taxon>Limosa</taxon>
    </lineage>
</organism>
<keyword evidence="1" id="KW-0548">Nucleotidyltransferase</keyword>
<evidence type="ECO:0000313" key="2">
    <source>
        <dbReference type="Proteomes" id="UP000233556"/>
    </source>
</evidence>
<dbReference type="OrthoDB" id="10056483at2759"/>
<accession>A0A2I0UEI9</accession>
<keyword evidence="2" id="KW-1185">Reference proteome</keyword>
<sequence length="128" mass="14145">MVDTLEGRDAIQRDLDGLERWACANRVKFNQAKCRVLHLGRGNPRHKYKLGREWMESSPEEKVLGVLVDEKLNMSAAMCTGSPESQLHPGLHQEECGQQVVEGDSTPLLCTCETPPGVLCPALESSTQ</sequence>
<dbReference type="PANTHER" id="PTHR33332">
    <property type="entry name" value="REVERSE TRANSCRIPTASE DOMAIN-CONTAINING PROTEIN"/>
    <property type="match status" value="1"/>
</dbReference>
<name>A0A2I0UEI9_LIMLA</name>
<protein>
    <submittedName>
        <fullName evidence="1">Rna-directed dna polymerase from mobile element jockey-like</fullName>
    </submittedName>
</protein>
<reference evidence="2" key="1">
    <citation type="submission" date="2017-11" db="EMBL/GenBank/DDBJ databases">
        <authorList>
            <person name="Lima N.C."/>
            <person name="Parody-Merino A.M."/>
            <person name="Battley P.F."/>
            <person name="Fidler A.E."/>
            <person name="Prosdocimi F."/>
        </authorList>
    </citation>
    <scope>NUCLEOTIDE SEQUENCE [LARGE SCALE GENOMIC DNA]</scope>
</reference>
<gene>
    <name evidence="1" type="ORF">llap_5254</name>
</gene>
<keyword evidence="1" id="KW-0695">RNA-directed DNA polymerase</keyword>
<keyword evidence="1" id="KW-0808">Transferase</keyword>
<dbReference type="Proteomes" id="UP000233556">
    <property type="component" value="Unassembled WGS sequence"/>
</dbReference>
<dbReference type="GO" id="GO:0003964">
    <property type="term" value="F:RNA-directed DNA polymerase activity"/>
    <property type="evidence" value="ECO:0007669"/>
    <property type="project" value="UniProtKB-KW"/>
</dbReference>
<reference evidence="2" key="2">
    <citation type="submission" date="2017-12" db="EMBL/GenBank/DDBJ databases">
        <title>Genome sequence of the Bar-tailed Godwit (Limosa lapponica baueri).</title>
        <authorList>
            <person name="Lima N.C.B."/>
            <person name="Parody-Merino A.M."/>
            <person name="Battley P.F."/>
            <person name="Fidler A.E."/>
            <person name="Prosdocimi F."/>
        </authorList>
    </citation>
    <scope>NUCLEOTIDE SEQUENCE [LARGE SCALE GENOMIC DNA]</scope>
</reference>